<dbReference type="KEGG" id="mmed:Mame_03893"/>
<sequence>MSDPHYDAPKRFGDGWMDPSKNNVILIYILYLVGCVIFVAGVIGLIAAYLNRDKAEDWLKTHYTWAIRTFWIALLFSAISFVLTFVLIGVLGFVATGVWVIARVIVGLQKVNRNEPIANPQSWLI</sequence>
<feature type="transmembrane region" description="Helical" evidence="5">
    <location>
        <begin position="25"/>
        <end position="50"/>
    </location>
</feature>
<evidence type="ECO:0000313" key="6">
    <source>
        <dbReference type="EMBL" id="AQZ53194.1"/>
    </source>
</evidence>
<dbReference type="AlphaFoldDB" id="A0A1U9Z6A7"/>
<gene>
    <name evidence="6" type="ORF">Mame_03893</name>
</gene>
<evidence type="ECO:0000256" key="4">
    <source>
        <dbReference type="ARBA" id="ARBA00023136"/>
    </source>
</evidence>
<evidence type="ECO:0000313" key="7">
    <source>
        <dbReference type="Proteomes" id="UP000191135"/>
    </source>
</evidence>
<keyword evidence="4 5" id="KW-0472">Membrane</keyword>
<dbReference type="eggNOG" id="COG3671">
    <property type="taxonomic scope" value="Bacteria"/>
</dbReference>
<dbReference type="Proteomes" id="UP000191135">
    <property type="component" value="Chromosome"/>
</dbReference>
<organism evidence="6 7">
    <name type="scientific">Martelella mediterranea DSM 17316</name>
    <dbReference type="NCBI Taxonomy" id="1122214"/>
    <lineage>
        <taxon>Bacteria</taxon>
        <taxon>Pseudomonadati</taxon>
        <taxon>Pseudomonadota</taxon>
        <taxon>Alphaproteobacteria</taxon>
        <taxon>Hyphomicrobiales</taxon>
        <taxon>Aurantimonadaceae</taxon>
        <taxon>Martelella</taxon>
    </lineage>
</organism>
<evidence type="ECO:0000256" key="5">
    <source>
        <dbReference type="SAM" id="Phobius"/>
    </source>
</evidence>
<keyword evidence="3 5" id="KW-1133">Transmembrane helix</keyword>
<name>A0A1U9Z6A7_9HYPH</name>
<feature type="transmembrane region" description="Helical" evidence="5">
    <location>
        <begin position="70"/>
        <end position="102"/>
    </location>
</feature>
<keyword evidence="7" id="KW-1185">Reference proteome</keyword>
<evidence type="ECO:0000256" key="1">
    <source>
        <dbReference type="ARBA" id="ARBA00004141"/>
    </source>
</evidence>
<comment type="subcellular location">
    <subcellularLocation>
        <location evidence="1">Membrane</location>
        <topology evidence="1">Multi-pass membrane protein</topology>
    </subcellularLocation>
</comment>
<dbReference type="EMBL" id="CP020330">
    <property type="protein sequence ID" value="AQZ53194.1"/>
    <property type="molecule type" value="Genomic_DNA"/>
</dbReference>
<evidence type="ECO:0000256" key="3">
    <source>
        <dbReference type="ARBA" id="ARBA00022989"/>
    </source>
</evidence>
<dbReference type="STRING" id="1122214.Mame_03893"/>
<dbReference type="InterPro" id="IPR019109">
    <property type="entry name" value="MamF_MmsF"/>
</dbReference>
<evidence type="ECO:0000256" key="2">
    <source>
        <dbReference type="ARBA" id="ARBA00022692"/>
    </source>
</evidence>
<dbReference type="OrthoDB" id="5405464at2"/>
<accession>A0A1U9Z6A7</accession>
<protein>
    <submittedName>
        <fullName evidence="6">Putative membrane protein</fullName>
    </submittedName>
</protein>
<dbReference type="Pfam" id="PF09685">
    <property type="entry name" value="MamF_MmsF"/>
    <property type="match status" value="1"/>
</dbReference>
<proteinExistence type="predicted"/>
<keyword evidence="2 5" id="KW-0812">Transmembrane</keyword>
<dbReference type="RefSeq" id="WP_018065525.1">
    <property type="nucleotide sequence ID" value="NZ_AQWH01000014.1"/>
</dbReference>
<reference evidence="6 7" key="1">
    <citation type="submission" date="2017-03" db="EMBL/GenBank/DDBJ databases">
        <title>Foreign affairs: Plasmid Transfer between Roseobacters and Rhizobia.</title>
        <authorList>
            <person name="Bartling P."/>
            <person name="Bunk B."/>
            <person name="Overmann J."/>
            <person name="Brinkmann H."/>
            <person name="Petersen J."/>
        </authorList>
    </citation>
    <scope>NUCLEOTIDE SEQUENCE [LARGE SCALE GENOMIC DNA]</scope>
    <source>
        <strain evidence="6 7">MACL11</strain>
    </source>
</reference>